<dbReference type="SUPFAM" id="SSF53335">
    <property type="entry name" value="S-adenosyl-L-methionine-dependent methyltransferases"/>
    <property type="match status" value="1"/>
</dbReference>
<protein>
    <submittedName>
        <fullName evidence="1">Class I SAM-dependent methyltransferase</fullName>
    </submittedName>
</protein>
<dbReference type="Gene3D" id="3.40.50.150">
    <property type="entry name" value="Vaccinia Virus protein VP39"/>
    <property type="match status" value="1"/>
</dbReference>
<dbReference type="RefSeq" id="WP_150990777.1">
    <property type="nucleotide sequence ID" value="NZ_CP062803.1"/>
</dbReference>
<reference evidence="1 2" key="1">
    <citation type="submission" date="2020-10" db="EMBL/GenBank/DDBJ databases">
        <title>Complete genome sequence of Cupriavidus basilensis CCUG 49340T.</title>
        <authorList>
            <person name="Salva-Serra F."/>
            <person name="Donoso R.A."/>
            <person name="Cho K.H."/>
            <person name="Yoo J.A."/>
            <person name="Lee K."/>
            <person name="Yoon S.-H."/>
            <person name="Perez-Pantoja D."/>
            <person name="Moore E.R.B."/>
        </authorList>
    </citation>
    <scope>NUCLEOTIDE SEQUENCE [LARGE SCALE GENOMIC DNA]</scope>
    <source>
        <strain evidence="2">CCUG 49340</strain>
    </source>
</reference>
<dbReference type="GO" id="GO:0032259">
    <property type="term" value="P:methylation"/>
    <property type="evidence" value="ECO:0007669"/>
    <property type="project" value="UniProtKB-KW"/>
</dbReference>
<accession>A0A643FM37</accession>
<evidence type="ECO:0000313" key="1">
    <source>
        <dbReference type="EMBL" id="QOT75431.1"/>
    </source>
</evidence>
<dbReference type="InterPro" id="IPR029063">
    <property type="entry name" value="SAM-dependent_MTases_sf"/>
</dbReference>
<sequence length="253" mass="28611">MHRKEGFQPISVKSPVTNPFLFRLRCLIDLQLGTIVQYLRPALGRASGRVLDVGAGQSPWRAWLPASTTYQGIDVGHADEFGMGSKRADVIYYDGRLMPFDDATFECALCIEVLEHSEDPQLLVSEMARVLQPGGVMLLTVPWSARQHHLPHDYHRFTRERLQRLFVQNGFADIEIRERGNDIAAIANKLTVLTIRLLRIDRPIWSMCWKLPLSPLCGVLATGFIIAAHISIRLGMGSKDDPLGYFVRARKYE</sequence>
<dbReference type="Pfam" id="PF13489">
    <property type="entry name" value="Methyltransf_23"/>
    <property type="match status" value="1"/>
</dbReference>
<evidence type="ECO:0000313" key="2">
    <source>
        <dbReference type="Proteomes" id="UP000397656"/>
    </source>
</evidence>
<name>A0A643FM37_9BURK</name>
<gene>
    <name evidence="1" type="ORF">F7R26_014680</name>
</gene>
<dbReference type="Proteomes" id="UP000397656">
    <property type="component" value="Chromosome 1"/>
</dbReference>
<keyword evidence="1" id="KW-0808">Transferase</keyword>
<dbReference type="GeneID" id="98402154"/>
<dbReference type="AlphaFoldDB" id="A0A643FM37"/>
<keyword evidence="1" id="KW-0489">Methyltransferase</keyword>
<dbReference type="GO" id="GO:0008168">
    <property type="term" value="F:methyltransferase activity"/>
    <property type="evidence" value="ECO:0007669"/>
    <property type="project" value="UniProtKB-KW"/>
</dbReference>
<proteinExistence type="predicted"/>
<organism evidence="1 2">
    <name type="scientific">Cupriavidus basilensis</name>
    <dbReference type="NCBI Taxonomy" id="68895"/>
    <lineage>
        <taxon>Bacteria</taxon>
        <taxon>Pseudomonadati</taxon>
        <taxon>Pseudomonadota</taxon>
        <taxon>Betaproteobacteria</taxon>
        <taxon>Burkholderiales</taxon>
        <taxon>Burkholderiaceae</taxon>
        <taxon>Cupriavidus</taxon>
    </lineage>
</organism>
<dbReference type="EMBL" id="CP062803">
    <property type="protein sequence ID" value="QOT75431.1"/>
    <property type="molecule type" value="Genomic_DNA"/>
</dbReference>